<dbReference type="AlphaFoldDB" id="A0A7R8WCP0"/>
<sequence>MSYIPVCRSFGKSTAGALWSFVSNACGMRRTVRVLCNEGLRAWGSFAQGFKRRQVTGMSELEVPFFDDVILFGIEVLKNLFLVHGLLAFQCQLYAACKGCTVSGGVDPFNFLVTVLLPLEHRVAGLNTERLENSARGLEGRVLGVLRQRTCGPDGYKEAKLFLFLLPHSWPSGAILYQTWEKIAKQKTTIEKQKQKILFLESKMMIRNVFRNVASTTHIYRPKMNSYGWISIQNVRSQWSPASESLLVLQMRRFSQRDAITCWEPQISDYASDFILKRRSCPMNRPSETSGADISGEPVGQSTVVVGTDSLDGEGTGSEPVVQPTGVVHREEGNEKECHSEEPERKRRRMADCDLPEPFPSDSDEGGDVPGKAAADSKESHSEEPQRKRRRMADSDLPEPFPSDSDEGGEVSGKAPRSLNGSGAGWPIRIYQSRSLRIAMKVGRFLERHLTVFALKYNLLLLRVVALLCLLCPINL</sequence>
<feature type="compositionally biased region" description="Basic and acidic residues" evidence="1">
    <location>
        <begin position="328"/>
        <end position="345"/>
    </location>
</feature>
<gene>
    <name evidence="2" type="ORF">CTOB1V02_LOCUS7082</name>
</gene>
<evidence type="ECO:0000313" key="2">
    <source>
        <dbReference type="EMBL" id="CAD7229209.1"/>
    </source>
</evidence>
<protein>
    <submittedName>
        <fullName evidence="2">Uncharacterized protein</fullName>
    </submittedName>
</protein>
<feature type="compositionally biased region" description="Basic and acidic residues" evidence="1">
    <location>
        <begin position="375"/>
        <end position="386"/>
    </location>
</feature>
<proteinExistence type="predicted"/>
<organism evidence="2">
    <name type="scientific">Cyprideis torosa</name>
    <dbReference type="NCBI Taxonomy" id="163714"/>
    <lineage>
        <taxon>Eukaryota</taxon>
        <taxon>Metazoa</taxon>
        <taxon>Ecdysozoa</taxon>
        <taxon>Arthropoda</taxon>
        <taxon>Crustacea</taxon>
        <taxon>Oligostraca</taxon>
        <taxon>Ostracoda</taxon>
        <taxon>Podocopa</taxon>
        <taxon>Podocopida</taxon>
        <taxon>Cytherocopina</taxon>
        <taxon>Cytheroidea</taxon>
        <taxon>Cytherideidae</taxon>
        <taxon>Cyprideis</taxon>
    </lineage>
</organism>
<feature type="region of interest" description="Disordered" evidence="1">
    <location>
        <begin position="285"/>
        <end position="419"/>
    </location>
</feature>
<reference evidence="2" key="1">
    <citation type="submission" date="2020-11" db="EMBL/GenBank/DDBJ databases">
        <authorList>
            <person name="Tran Van P."/>
        </authorList>
    </citation>
    <scope>NUCLEOTIDE SEQUENCE</scope>
</reference>
<name>A0A7R8WCP0_9CRUS</name>
<accession>A0A7R8WCP0</accession>
<evidence type="ECO:0000256" key="1">
    <source>
        <dbReference type="SAM" id="MobiDB-lite"/>
    </source>
</evidence>
<dbReference type="EMBL" id="OB661938">
    <property type="protein sequence ID" value="CAD7229209.1"/>
    <property type="molecule type" value="Genomic_DNA"/>
</dbReference>